<dbReference type="Proteomes" id="UP000001932">
    <property type="component" value="Chromosome"/>
</dbReference>
<protein>
    <submittedName>
        <fullName evidence="1">Hypothetical phage protein</fullName>
    </submittedName>
</protein>
<dbReference type="HOGENOM" id="CLU_147272_0_1_6"/>
<organism evidence="1 2">
    <name type="scientific">Sodalis glossinidius (strain morsitans)</name>
    <dbReference type="NCBI Taxonomy" id="343509"/>
    <lineage>
        <taxon>Bacteria</taxon>
        <taxon>Pseudomonadati</taxon>
        <taxon>Pseudomonadota</taxon>
        <taxon>Gammaproteobacteria</taxon>
        <taxon>Enterobacterales</taxon>
        <taxon>Bruguierivoracaceae</taxon>
        <taxon>Sodalis</taxon>
    </lineage>
</organism>
<gene>
    <name evidence="1" type="ordered locus">SG1231</name>
</gene>
<dbReference type="InterPro" id="IPR058979">
    <property type="entry name" value="LysC-like"/>
</dbReference>
<accession>Q2NTL9</accession>
<dbReference type="eggNOG" id="ENOG503389Y">
    <property type="taxonomic scope" value="Bacteria"/>
</dbReference>
<sequence>MHISTRCRTSSCVSSRYVRPLRLSAVLVCLCLPVLLTGCVHTQTRYLPIPPAPIPATLLDDCPPPVIPERMTWGDSVILNEKLLLALEMCNQDKAALRQIDAMRGFSDAPEK</sequence>
<proteinExistence type="predicted"/>
<dbReference type="STRING" id="343509.SG1231"/>
<keyword evidence="2" id="KW-1185">Reference proteome</keyword>
<dbReference type="AlphaFoldDB" id="Q2NTL9"/>
<dbReference type="Pfam" id="PF23793">
    <property type="entry name" value="LysC"/>
    <property type="match status" value="1"/>
</dbReference>
<reference evidence="1 2" key="1">
    <citation type="journal article" date="2006" name="Genome Res.">
        <title>Massive genome erosion and functional adaptations provide insights into the symbiotic lifestyle of Sodalis glossinidius in the tsetse host.</title>
        <authorList>
            <person name="Toh H."/>
            <person name="Weiss B.L."/>
            <person name="Perkin S.A.H."/>
            <person name="Yamashita A."/>
            <person name="Oshima K."/>
            <person name="Hattori M."/>
            <person name="Aksoy S."/>
        </authorList>
    </citation>
    <scope>NUCLEOTIDE SEQUENCE [LARGE SCALE GENOMIC DNA]</scope>
    <source>
        <strain evidence="2">morsitans</strain>
    </source>
</reference>
<name>Q2NTL9_SODGM</name>
<evidence type="ECO:0000313" key="2">
    <source>
        <dbReference type="Proteomes" id="UP000001932"/>
    </source>
</evidence>
<evidence type="ECO:0000313" key="1">
    <source>
        <dbReference type="EMBL" id="BAE74506.1"/>
    </source>
</evidence>
<dbReference type="EMBL" id="AP008232">
    <property type="protein sequence ID" value="BAE74506.1"/>
    <property type="molecule type" value="Genomic_DNA"/>
</dbReference>
<dbReference type="KEGG" id="sgl:SG1231"/>